<organism evidence="1">
    <name type="scientific">marine metagenome</name>
    <dbReference type="NCBI Taxonomy" id="408172"/>
    <lineage>
        <taxon>unclassified sequences</taxon>
        <taxon>metagenomes</taxon>
        <taxon>ecological metagenomes</taxon>
    </lineage>
</organism>
<feature type="non-terminal residue" evidence="1">
    <location>
        <position position="1"/>
    </location>
</feature>
<proteinExistence type="predicted"/>
<protein>
    <submittedName>
        <fullName evidence="1">Uncharacterized protein</fullName>
    </submittedName>
</protein>
<evidence type="ECO:0000313" key="1">
    <source>
        <dbReference type="EMBL" id="SVD23556.1"/>
    </source>
</evidence>
<dbReference type="EMBL" id="UINC01137923">
    <property type="protein sequence ID" value="SVD23556.1"/>
    <property type="molecule type" value="Genomic_DNA"/>
</dbReference>
<gene>
    <name evidence="1" type="ORF">METZ01_LOCUS376410</name>
</gene>
<reference evidence="1" key="1">
    <citation type="submission" date="2018-05" db="EMBL/GenBank/DDBJ databases">
        <authorList>
            <person name="Lanie J.A."/>
            <person name="Ng W.-L."/>
            <person name="Kazmierczak K.M."/>
            <person name="Andrzejewski T.M."/>
            <person name="Davidsen T.M."/>
            <person name="Wayne K.J."/>
            <person name="Tettelin H."/>
            <person name="Glass J.I."/>
            <person name="Rusch D."/>
            <person name="Podicherti R."/>
            <person name="Tsui H.-C.T."/>
            <person name="Winkler M.E."/>
        </authorList>
    </citation>
    <scope>NUCLEOTIDE SEQUENCE</scope>
</reference>
<name>A0A382TN97_9ZZZZ</name>
<sequence>DLFGGSTLASAYQDGHFIYVVIPGGGSGDFSFSPVLFVADLENPSDFNSVLEP</sequence>
<accession>A0A382TN97</accession>
<dbReference type="AlphaFoldDB" id="A0A382TN97"/>